<comment type="similarity">
    <text evidence="2">Belongs to the transcriptional coactivator PC4 family.</text>
</comment>
<keyword evidence="4" id="KW-0238">DNA-binding</keyword>
<proteinExistence type="inferred from homology"/>
<evidence type="ECO:0000256" key="2">
    <source>
        <dbReference type="ARBA" id="ARBA00009001"/>
    </source>
</evidence>
<feature type="domain" description="DEK-C" evidence="8">
    <location>
        <begin position="3"/>
        <end position="60"/>
    </location>
</feature>
<feature type="region of interest" description="Disordered" evidence="7">
    <location>
        <begin position="65"/>
        <end position="99"/>
    </location>
</feature>
<dbReference type="AlphaFoldDB" id="A0A835PGH1"/>
<sequence>MDAETQKKIEEVVIEILRCADMEEMTEYKLRNLAADRLGIDLSHPDRKSFVRRVVESFLASNQEDVVEAKQEEQQEVAAEEGEEEDEAGEGDRTRKRGEKEYDDEGDLIVCKLTNKRRVTIQEFRGKTLVSIREYYNKDGKQFPTSKGILPLILFQCFTPISLVSGLCTAMLSNLKELFFVCILVMSY</sequence>
<comment type="subcellular location">
    <subcellularLocation>
        <location evidence="1">Nucleus</location>
    </subcellularLocation>
</comment>
<dbReference type="Gene3D" id="2.30.31.10">
    <property type="entry name" value="Transcriptional Coactivator Pc4, Chain A"/>
    <property type="match status" value="1"/>
</dbReference>
<dbReference type="SUPFAM" id="SSF54447">
    <property type="entry name" value="ssDNA-binding transcriptional regulator domain"/>
    <property type="match status" value="1"/>
</dbReference>
<evidence type="ECO:0000313" key="10">
    <source>
        <dbReference type="EMBL" id="KAG0449911.1"/>
    </source>
</evidence>
<dbReference type="Pfam" id="PF08766">
    <property type="entry name" value="DEK_C"/>
    <property type="match status" value="1"/>
</dbReference>
<dbReference type="GO" id="GO:0003713">
    <property type="term" value="F:transcription coactivator activity"/>
    <property type="evidence" value="ECO:0007669"/>
    <property type="project" value="InterPro"/>
</dbReference>
<dbReference type="Pfam" id="PF02229">
    <property type="entry name" value="PC4"/>
    <property type="match status" value="1"/>
</dbReference>
<dbReference type="InterPro" id="IPR003173">
    <property type="entry name" value="PC4_C"/>
</dbReference>
<dbReference type="Proteomes" id="UP000636800">
    <property type="component" value="Unassembled WGS sequence"/>
</dbReference>
<comment type="caution">
    <text evidence="9">The sequence shown here is derived from an EMBL/GenBank/DDBJ whole genome shotgun (WGS) entry which is preliminary data.</text>
</comment>
<keyword evidence="6" id="KW-0539">Nucleus</keyword>
<evidence type="ECO:0000256" key="5">
    <source>
        <dbReference type="ARBA" id="ARBA00023163"/>
    </source>
</evidence>
<dbReference type="Gene3D" id="1.10.10.60">
    <property type="entry name" value="Homeodomain-like"/>
    <property type="match status" value="1"/>
</dbReference>
<evidence type="ECO:0000313" key="9">
    <source>
        <dbReference type="EMBL" id="KAG0449907.1"/>
    </source>
</evidence>
<dbReference type="GO" id="GO:0005634">
    <property type="term" value="C:nucleus"/>
    <property type="evidence" value="ECO:0007669"/>
    <property type="project" value="UniProtKB-SubCell"/>
</dbReference>
<dbReference type="EMBL" id="JADCNM010000155">
    <property type="protein sequence ID" value="KAG0449911.1"/>
    <property type="molecule type" value="Genomic_DNA"/>
</dbReference>
<keyword evidence="5" id="KW-0804">Transcription</keyword>
<evidence type="ECO:0000259" key="8">
    <source>
        <dbReference type="PROSITE" id="PS51998"/>
    </source>
</evidence>
<gene>
    <name evidence="10" type="ORF">HPP92_027041</name>
    <name evidence="9" type="ORF">HPP92_027159</name>
</gene>
<organism evidence="9 11">
    <name type="scientific">Vanilla planifolia</name>
    <name type="common">Vanilla</name>
    <dbReference type="NCBI Taxonomy" id="51239"/>
    <lineage>
        <taxon>Eukaryota</taxon>
        <taxon>Viridiplantae</taxon>
        <taxon>Streptophyta</taxon>
        <taxon>Embryophyta</taxon>
        <taxon>Tracheophyta</taxon>
        <taxon>Spermatophyta</taxon>
        <taxon>Magnoliopsida</taxon>
        <taxon>Liliopsida</taxon>
        <taxon>Asparagales</taxon>
        <taxon>Orchidaceae</taxon>
        <taxon>Vanilloideae</taxon>
        <taxon>Vanilleae</taxon>
        <taxon>Vanilla</taxon>
    </lineage>
</organism>
<evidence type="ECO:0000313" key="12">
    <source>
        <dbReference type="Proteomes" id="UP000639772"/>
    </source>
</evidence>
<dbReference type="InterPro" id="IPR045125">
    <property type="entry name" value="Sub1/Tcp4-like"/>
</dbReference>
<dbReference type="Proteomes" id="UP000639772">
    <property type="component" value="Unassembled WGS sequence"/>
</dbReference>
<dbReference type="GO" id="GO:0060261">
    <property type="term" value="P:positive regulation of transcription initiation by RNA polymerase II"/>
    <property type="evidence" value="ECO:0007669"/>
    <property type="project" value="InterPro"/>
</dbReference>
<keyword evidence="3" id="KW-0805">Transcription regulation</keyword>
<dbReference type="PANTHER" id="PTHR13215">
    <property type="entry name" value="RNA POLYMERASE II TRANSCRIPTIONAL COACTIVATOR"/>
    <property type="match status" value="1"/>
</dbReference>
<dbReference type="PROSITE" id="PS51998">
    <property type="entry name" value="DEK_C"/>
    <property type="match status" value="1"/>
</dbReference>
<accession>A0A835PGH1</accession>
<dbReference type="InterPro" id="IPR009044">
    <property type="entry name" value="ssDNA-bd_transcriptional_reg"/>
</dbReference>
<dbReference type="SUPFAM" id="SSF109715">
    <property type="entry name" value="DEK C-terminal domain"/>
    <property type="match status" value="1"/>
</dbReference>
<evidence type="ECO:0000256" key="4">
    <source>
        <dbReference type="ARBA" id="ARBA00023125"/>
    </source>
</evidence>
<evidence type="ECO:0000256" key="6">
    <source>
        <dbReference type="ARBA" id="ARBA00023242"/>
    </source>
</evidence>
<keyword evidence="11" id="KW-1185">Reference proteome</keyword>
<protein>
    <recommendedName>
        <fullName evidence="8">DEK-C domain-containing protein</fullName>
    </recommendedName>
</protein>
<dbReference type="EMBL" id="JADCNL010000154">
    <property type="protein sequence ID" value="KAG0449907.1"/>
    <property type="molecule type" value="Genomic_DNA"/>
</dbReference>
<reference evidence="11 12" key="1">
    <citation type="journal article" date="2020" name="Nat. Food">
        <title>A phased Vanilla planifolia genome enables genetic improvement of flavour and production.</title>
        <authorList>
            <person name="Hasing T."/>
            <person name="Tang H."/>
            <person name="Brym M."/>
            <person name="Khazi F."/>
            <person name="Huang T."/>
            <person name="Chambers A.H."/>
        </authorList>
    </citation>
    <scope>NUCLEOTIDE SEQUENCE [LARGE SCALE GENOMIC DNA]</scope>
    <source>
        <tissue evidence="9">Leaf</tissue>
    </source>
</reference>
<dbReference type="InterPro" id="IPR014876">
    <property type="entry name" value="DEK_C"/>
</dbReference>
<dbReference type="OrthoDB" id="2505440at2759"/>
<evidence type="ECO:0000256" key="1">
    <source>
        <dbReference type="ARBA" id="ARBA00004123"/>
    </source>
</evidence>
<name>A0A835PGH1_VANPL</name>
<evidence type="ECO:0000256" key="7">
    <source>
        <dbReference type="SAM" id="MobiDB-lite"/>
    </source>
</evidence>
<feature type="compositionally biased region" description="Acidic residues" evidence="7">
    <location>
        <begin position="74"/>
        <end position="89"/>
    </location>
</feature>
<evidence type="ECO:0000313" key="11">
    <source>
        <dbReference type="Proteomes" id="UP000636800"/>
    </source>
</evidence>
<dbReference type="GO" id="GO:0003677">
    <property type="term" value="F:DNA binding"/>
    <property type="evidence" value="ECO:0007669"/>
    <property type="project" value="UniProtKB-KW"/>
</dbReference>
<evidence type="ECO:0000256" key="3">
    <source>
        <dbReference type="ARBA" id="ARBA00023015"/>
    </source>
</evidence>